<organism evidence="2 3">
    <name type="scientific">Modestobacter caceresii</name>
    <dbReference type="NCBI Taxonomy" id="1522368"/>
    <lineage>
        <taxon>Bacteria</taxon>
        <taxon>Bacillati</taxon>
        <taxon>Actinomycetota</taxon>
        <taxon>Actinomycetes</taxon>
        <taxon>Geodermatophilales</taxon>
        <taxon>Geodermatophilaceae</taxon>
        <taxon>Modestobacter</taxon>
    </lineage>
</organism>
<accession>A0A098Y577</accession>
<evidence type="ECO:0000259" key="1">
    <source>
        <dbReference type="Pfam" id="PF14588"/>
    </source>
</evidence>
<dbReference type="Pfam" id="PF14588">
    <property type="entry name" value="YjgF_endoribonc"/>
    <property type="match status" value="1"/>
</dbReference>
<keyword evidence="3" id="KW-1185">Reference proteome</keyword>
<dbReference type="AlphaFoldDB" id="A0A098Y577"/>
<name>A0A098Y577_9ACTN</name>
<proteinExistence type="predicted"/>
<dbReference type="STRING" id="1522368.IN07_16200"/>
<dbReference type="SUPFAM" id="SSF55298">
    <property type="entry name" value="YjgF-like"/>
    <property type="match status" value="1"/>
</dbReference>
<sequence length="148" mass="15135">MTDTSTISLPTPPPPGANYVPARRHGDLLFIAGQLPFVDGRLPRTGKVGDTVDVPAAAELARLAALNGLAVAAAHLGSLAAVSVVQVTVFVASTPDFTEQHLVANGASDLLIEALGERGRHARTAVAAPVLPLDTPVEVQLVLGVEAP</sequence>
<dbReference type="PANTHER" id="PTHR43760">
    <property type="entry name" value="ENDORIBONUCLEASE-RELATED"/>
    <property type="match status" value="1"/>
</dbReference>
<dbReference type="PANTHER" id="PTHR43760:SF1">
    <property type="entry name" value="ENDORIBONUCLEASE L-PSP_CHORISMATE MUTASE-LIKE DOMAIN-CONTAINING PROTEIN"/>
    <property type="match status" value="1"/>
</dbReference>
<evidence type="ECO:0000313" key="2">
    <source>
        <dbReference type="EMBL" id="KGH45639.1"/>
    </source>
</evidence>
<dbReference type="OrthoDB" id="4548938at2"/>
<feature type="domain" description="Endoribonuclease L-PSP/chorismate mutase-like" evidence="1">
    <location>
        <begin position="17"/>
        <end position="140"/>
    </location>
</feature>
<dbReference type="RefSeq" id="WP_036337100.1">
    <property type="nucleotide sequence ID" value="NZ_JPMX01000075.1"/>
</dbReference>
<dbReference type="InterPro" id="IPR035959">
    <property type="entry name" value="RutC-like_sf"/>
</dbReference>
<comment type="caution">
    <text evidence="2">The sequence shown here is derived from an EMBL/GenBank/DDBJ whole genome shotgun (WGS) entry which is preliminary data.</text>
</comment>
<dbReference type="InterPro" id="IPR013813">
    <property type="entry name" value="Endoribo_LPSP/chorism_mut-like"/>
</dbReference>
<dbReference type="Gene3D" id="3.30.1330.40">
    <property type="entry name" value="RutC-like"/>
    <property type="match status" value="1"/>
</dbReference>
<gene>
    <name evidence="2" type="ORF">IN07_16200</name>
</gene>
<protein>
    <recommendedName>
        <fullName evidence="1">Endoribonuclease L-PSP/chorismate mutase-like domain-containing protein</fullName>
    </recommendedName>
</protein>
<dbReference type="EMBL" id="JPMX01000075">
    <property type="protein sequence ID" value="KGH45639.1"/>
    <property type="molecule type" value="Genomic_DNA"/>
</dbReference>
<reference evidence="2 3" key="1">
    <citation type="submission" date="2014-07" db="EMBL/GenBank/DDBJ databases">
        <title>Biosystematic studies on Modestobacter strains isolated from extreme hyper-arid desert soil and from historic building.</title>
        <authorList>
            <person name="Bukarasam K."/>
            <person name="Bull A."/>
            <person name="Girard G."/>
            <person name="van Wezel G."/>
            <person name="Goodfellow M."/>
        </authorList>
    </citation>
    <scope>NUCLEOTIDE SEQUENCE [LARGE SCALE GENOMIC DNA]</scope>
    <source>
        <strain evidence="2 3">KNN45-2b</strain>
    </source>
</reference>
<evidence type="ECO:0000313" key="3">
    <source>
        <dbReference type="Proteomes" id="UP000029713"/>
    </source>
</evidence>
<dbReference type="Proteomes" id="UP000029713">
    <property type="component" value="Unassembled WGS sequence"/>
</dbReference>
<dbReference type="CDD" id="cd02199">
    <property type="entry name" value="YjgF_YER057c_UK114_like_1"/>
    <property type="match status" value="1"/>
</dbReference>